<comment type="similarity">
    <text evidence="2">Belongs to the glycosyl hydrolase 15 family.</text>
</comment>
<keyword evidence="4" id="KW-0378">Hydrolase</keyword>
<feature type="domain" description="GH15-like" evidence="11">
    <location>
        <begin position="331"/>
        <end position="492"/>
    </location>
</feature>
<dbReference type="Proteomes" id="UP000054845">
    <property type="component" value="Unassembled WGS sequence"/>
</dbReference>
<dbReference type="OrthoDB" id="6123450at2759"/>
<keyword evidence="10" id="KW-0472">Membrane</keyword>
<dbReference type="PANTHER" id="PTHR31616:SF9">
    <property type="entry name" value="GLUCOAMYLASE, INTRACELLULAR SPORULATION-SPECIFIC"/>
    <property type="match status" value="1"/>
</dbReference>
<dbReference type="InterPro" id="IPR011613">
    <property type="entry name" value="GH15-like"/>
</dbReference>
<dbReference type="AlphaFoldDB" id="A0A0P1BDN8"/>
<feature type="domain" description="GH15-like" evidence="11">
    <location>
        <begin position="74"/>
        <end position="303"/>
    </location>
</feature>
<protein>
    <recommendedName>
        <fullName evidence="3">glucan 1,4-alpha-glucosidase</fullName>
        <ecNumber evidence="3">3.2.1.3</ecNumber>
    </recommendedName>
    <alternativeName>
        <fullName evidence="9">1,4-alpha-D-glucan glucohydrolase</fullName>
    </alternativeName>
    <alternativeName>
        <fullName evidence="8">Glucan 1,4-alpha-glucosidase</fullName>
    </alternativeName>
</protein>
<evidence type="ECO:0000313" key="12">
    <source>
        <dbReference type="EMBL" id="CEH13617.1"/>
    </source>
</evidence>
<organism evidence="12 13">
    <name type="scientific">Ceraceosorus bombacis</name>
    <dbReference type="NCBI Taxonomy" id="401625"/>
    <lineage>
        <taxon>Eukaryota</taxon>
        <taxon>Fungi</taxon>
        <taxon>Dikarya</taxon>
        <taxon>Basidiomycota</taxon>
        <taxon>Ustilaginomycotina</taxon>
        <taxon>Exobasidiomycetes</taxon>
        <taxon>Ceraceosorales</taxon>
        <taxon>Ceraceosoraceae</taxon>
        <taxon>Ceraceosorus</taxon>
    </lineage>
</organism>
<dbReference type="Gene3D" id="1.50.10.10">
    <property type="match status" value="2"/>
</dbReference>
<evidence type="ECO:0000256" key="4">
    <source>
        <dbReference type="ARBA" id="ARBA00022801"/>
    </source>
</evidence>
<dbReference type="SUPFAM" id="SSF48208">
    <property type="entry name" value="Six-hairpin glycosidases"/>
    <property type="match status" value="1"/>
</dbReference>
<dbReference type="STRING" id="401625.A0A0P1BDN8"/>
<evidence type="ECO:0000259" key="11">
    <source>
        <dbReference type="Pfam" id="PF00723"/>
    </source>
</evidence>
<dbReference type="InterPro" id="IPR008928">
    <property type="entry name" value="6-hairpin_glycosidase_sf"/>
</dbReference>
<name>A0A0P1BDN8_9BASI</name>
<proteinExistence type="inferred from homology"/>
<dbReference type="InterPro" id="IPR000165">
    <property type="entry name" value="Glucoamylase"/>
</dbReference>
<reference evidence="12 13" key="1">
    <citation type="submission" date="2014-09" db="EMBL/GenBank/DDBJ databases">
        <authorList>
            <person name="Magalhaes I.L.F."/>
            <person name="Oliveira U."/>
            <person name="Santos F.R."/>
            <person name="Vidigal T.H.D.A."/>
            <person name="Brescovit A.D."/>
            <person name="Santos A.J."/>
        </authorList>
    </citation>
    <scope>NUCLEOTIDE SEQUENCE [LARGE SCALE GENOMIC DNA]</scope>
</reference>
<dbReference type="PANTHER" id="PTHR31616">
    <property type="entry name" value="TREHALASE"/>
    <property type="match status" value="1"/>
</dbReference>
<evidence type="ECO:0000256" key="7">
    <source>
        <dbReference type="ARBA" id="ARBA00023326"/>
    </source>
</evidence>
<dbReference type="EMBL" id="CCYA01000221">
    <property type="protein sequence ID" value="CEH13617.1"/>
    <property type="molecule type" value="Genomic_DNA"/>
</dbReference>
<keyword evidence="10" id="KW-0812">Transmembrane</keyword>
<evidence type="ECO:0000256" key="10">
    <source>
        <dbReference type="SAM" id="Phobius"/>
    </source>
</evidence>
<evidence type="ECO:0000256" key="5">
    <source>
        <dbReference type="ARBA" id="ARBA00023277"/>
    </source>
</evidence>
<keyword evidence="13" id="KW-1185">Reference proteome</keyword>
<dbReference type="EC" id="3.2.1.3" evidence="3"/>
<evidence type="ECO:0000256" key="9">
    <source>
        <dbReference type="ARBA" id="ARBA00033473"/>
    </source>
</evidence>
<keyword evidence="7" id="KW-0624">Polysaccharide degradation</keyword>
<evidence type="ECO:0000313" key="13">
    <source>
        <dbReference type="Proteomes" id="UP000054845"/>
    </source>
</evidence>
<sequence length="503" mass="55593">MSAHSLQIRNSIPLTVGAVTLALGGAAWYLRSSILRSPRNSRTSHFLTKSTSARSKAQTESQAHQLALTSLTWLVAAFGPDGRHANDTAAGCMIASPSRPEDRPGGKDENESYYFQWSRDSGLCARALLGALVRAEEGHQIGIENEEAQDLHEIFRNFVEMSIKLQSLPNPSGTYEAGGLGEPKFNVDGSAFQASWGRPQNDGPALRALAALRYAIFLQNTRPGSKEVDAYISDRLWAPASAPSSRTLIRDDLDYVARVWETENSFELWEEVEAASSPLDGGGHFHVLMSQKGALEAGAAFAKTPLIADEGRSQSWDGHYVGNHSDVWSPWSERAAATLYRALIAFQSVYKINEGYSLEDGILVGRYPEDVYNGVEQSIGHPWFLTTHATAELLYITATHWLAIHHVEITAISLPLYKLFDPHAKVGKHEQGSSGFRNAIRGLRALADKQLERCREVLLAEGRMDEQIERFTGKQRGARHLSWSYASYLSCYDARHGRENPVL</sequence>
<accession>A0A0P1BDN8</accession>
<comment type="catalytic activity">
    <reaction evidence="1">
        <text>Hydrolysis of terminal (1-&gt;4)-linked alpha-D-glucose residues successively from non-reducing ends of the chains with release of beta-D-glucose.</text>
        <dbReference type="EC" id="3.2.1.3"/>
    </reaction>
</comment>
<keyword evidence="6" id="KW-0326">Glycosidase</keyword>
<dbReference type="GO" id="GO:0000324">
    <property type="term" value="C:fungal-type vacuole"/>
    <property type="evidence" value="ECO:0007669"/>
    <property type="project" value="TreeGrafter"/>
</dbReference>
<keyword evidence="5" id="KW-0119">Carbohydrate metabolism</keyword>
<keyword evidence="10" id="KW-1133">Transmembrane helix</keyword>
<evidence type="ECO:0000256" key="3">
    <source>
        <dbReference type="ARBA" id="ARBA00012593"/>
    </source>
</evidence>
<dbReference type="PRINTS" id="PR00736">
    <property type="entry name" value="GLHYDRLASE15"/>
</dbReference>
<dbReference type="GO" id="GO:0004339">
    <property type="term" value="F:glucan 1,4-alpha-glucosidase activity"/>
    <property type="evidence" value="ECO:0007669"/>
    <property type="project" value="UniProtKB-EC"/>
</dbReference>
<dbReference type="InterPro" id="IPR012341">
    <property type="entry name" value="6hp_glycosidase-like_sf"/>
</dbReference>
<evidence type="ECO:0000256" key="8">
    <source>
        <dbReference type="ARBA" id="ARBA00033442"/>
    </source>
</evidence>
<dbReference type="GO" id="GO:0000272">
    <property type="term" value="P:polysaccharide catabolic process"/>
    <property type="evidence" value="ECO:0007669"/>
    <property type="project" value="UniProtKB-KW"/>
</dbReference>
<evidence type="ECO:0000256" key="6">
    <source>
        <dbReference type="ARBA" id="ARBA00023295"/>
    </source>
</evidence>
<evidence type="ECO:0000256" key="1">
    <source>
        <dbReference type="ARBA" id="ARBA00001863"/>
    </source>
</evidence>
<feature type="transmembrane region" description="Helical" evidence="10">
    <location>
        <begin position="12"/>
        <end position="30"/>
    </location>
</feature>
<dbReference type="Pfam" id="PF00723">
    <property type="entry name" value="Glyco_hydro_15"/>
    <property type="match status" value="2"/>
</dbReference>
<evidence type="ECO:0000256" key="2">
    <source>
        <dbReference type="ARBA" id="ARBA00006188"/>
    </source>
</evidence>